<protein>
    <submittedName>
        <fullName evidence="2">Uncharacterized protein</fullName>
    </submittedName>
</protein>
<proteinExistence type="predicted"/>
<dbReference type="AlphaFoldDB" id="E2C1E0"/>
<evidence type="ECO:0000313" key="2">
    <source>
        <dbReference type="EMBL" id="EFN78247.1"/>
    </source>
</evidence>
<reference evidence="2 3" key="1">
    <citation type="journal article" date="2010" name="Science">
        <title>Genomic comparison of the ants Camponotus floridanus and Harpegnathos saltator.</title>
        <authorList>
            <person name="Bonasio R."/>
            <person name="Zhang G."/>
            <person name="Ye C."/>
            <person name="Mutti N.S."/>
            <person name="Fang X."/>
            <person name="Qin N."/>
            <person name="Donahue G."/>
            <person name="Yang P."/>
            <person name="Li Q."/>
            <person name="Li C."/>
            <person name="Zhang P."/>
            <person name="Huang Z."/>
            <person name="Berger S.L."/>
            <person name="Reinberg D."/>
            <person name="Wang J."/>
            <person name="Liebig J."/>
        </authorList>
    </citation>
    <scope>NUCLEOTIDE SEQUENCE [LARGE SCALE GENOMIC DNA]</scope>
    <source>
        <strain evidence="2 3">R22 G/1</strain>
    </source>
</reference>
<evidence type="ECO:0000256" key="1">
    <source>
        <dbReference type="SAM" id="MobiDB-lite"/>
    </source>
</evidence>
<keyword evidence="3" id="KW-1185">Reference proteome</keyword>
<name>E2C1E0_HARSA</name>
<organism evidence="3">
    <name type="scientific">Harpegnathos saltator</name>
    <name type="common">Jerdon's jumping ant</name>
    <dbReference type="NCBI Taxonomy" id="610380"/>
    <lineage>
        <taxon>Eukaryota</taxon>
        <taxon>Metazoa</taxon>
        <taxon>Ecdysozoa</taxon>
        <taxon>Arthropoda</taxon>
        <taxon>Hexapoda</taxon>
        <taxon>Insecta</taxon>
        <taxon>Pterygota</taxon>
        <taxon>Neoptera</taxon>
        <taxon>Endopterygota</taxon>
        <taxon>Hymenoptera</taxon>
        <taxon>Apocrita</taxon>
        <taxon>Aculeata</taxon>
        <taxon>Formicoidea</taxon>
        <taxon>Formicidae</taxon>
        <taxon>Ponerinae</taxon>
        <taxon>Ponerini</taxon>
        <taxon>Harpegnathos</taxon>
    </lineage>
</organism>
<accession>E2C1E0</accession>
<evidence type="ECO:0000313" key="3">
    <source>
        <dbReference type="Proteomes" id="UP000008237"/>
    </source>
</evidence>
<sequence>MPRVGHSTQSRRDRYFGHAQLDNSTYRSPLHLDADIERRMCNSSCPGLGNHHDKVAEDTDIKGEGESPGMRRSQNGDWYAAKTLPKESLTYFPILSQYFSIHAKIPENAQKISLINEEKRINCHGASKEYPRKIERPGPYKMCNKWFNGSL</sequence>
<dbReference type="InParanoid" id="E2C1E0"/>
<feature type="region of interest" description="Disordered" evidence="1">
    <location>
        <begin position="49"/>
        <end position="76"/>
    </location>
</feature>
<gene>
    <name evidence="2" type="ORF">EAI_15826</name>
</gene>
<feature type="compositionally biased region" description="Basic and acidic residues" evidence="1">
    <location>
        <begin position="50"/>
        <end position="65"/>
    </location>
</feature>
<dbReference type="EMBL" id="GL451921">
    <property type="protein sequence ID" value="EFN78247.1"/>
    <property type="molecule type" value="Genomic_DNA"/>
</dbReference>
<dbReference type="Proteomes" id="UP000008237">
    <property type="component" value="Unassembled WGS sequence"/>
</dbReference>
<feature type="region of interest" description="Disordered" evidence="1">
    <location>
        <begin position="1"/>
        <end position="20"/>
    </location>
</feature>